<feature type="region of interest" description="Disordered" evidence="1">
    <location>
        <begin position="138"/>
        <end position="190"/>
    </location>
</feature>
<keyword evidence="2" id="KW-0472">Membrane</keyword>
<feature type="region of interest" description="Disordered" evidence="1">
    <location>
        <begin position="206"/>
        <end position="235"/>
    </location>
</feature>
<accession>A0A4V4HHB6</accession>
<keyword evidence="2" id="KW-1133">Transmembrane helix</keyword>
<keyword evidence="4" id="KW-1185">Reference proteome</keyword>
<dbReference type="Gene3D" id="1.20.5.510">
    <property type="entry name" value="Single helix bin"/>
    <property type="match status" value="1"/>
</dbReference>
<evidence type="ECO:0000313" key="3">
    <source>
        <dbReference type="EMBL" id="THV02096.1"/>
    </source>
</evidence>
<protein>
    <submittedName>
        <fullName evidence="3">Uncharacterized protein</fullName>
    </submittedName>
</protein>
<organism evidence="3 4">
    <name type="scientific">Dendrothele bispora (strain CBS 962.96)</name>
    <dbReference type="NCBI Taxonomy" id="1314807"/>
    <lineage>
        <taxon>Eukaryota</taxon>
        <taxon>Fungi</taxon>
        <taxon>Dikarya</taxon>
        <taxon>Basidiomycota</taxon>
        <taxon>Agaricomycotina</taxon>
        <taxon>Agaricomycetes</taxon>
        <taxon>Agaricomycetidae</taxon>
        <taxon>Agaricales</taxon>
        <taxon>Agaricales incertae sedis</taxon>
        <taxon>Dendrothele</taxon>
    </lineage>
</organism>
<reference evidence="3 4" key="1">
    <citation type="journal article" date="2019" name="Nat. Ecol. Evol.">
        <title>Megaphylogeny resolves global patterns of mushroom evolution.</title>
        <authorList>
            <person name="Varga T."/>
            <person name="Krizsan K."/>
            <person name="Foldi C."/>
            <person name="Dima B."/>
            <person name="Sanchez-Garcia M."/>
            <person name="Sanchez-Ramirez S."/>
            <person name="Szollosi G.J."/>
            <person name="Szarkandi J.G."/>
            <person name="Papp V."/>
            <person name="Albert L."/>
            <person name="Andreopoulos W."/>
            <person name="Angelini C."/>
            <person name="Antonin V."/>
            <person name="Barry K.W."/>
            <person name="Bougher N.L."/>
            <person name="Buchanan P."/>
            <person name="Buyck B."/>
            <person name="Bense V."/>
            <person name="Catcheside P."/>
            <person name="Chovatia M."/>
            <person name="Cooper J."/>
            <person name="Damon W."/>
            <person name="Desjardin D."/>
            <person name="Finy P."/>
            <person name="Geml J."/>
            <person name="Haridas S."/>
            <person name="Hughes K."/>
            <person name="Justo A."/>
            <person name="Karasinski D."/>
            <person name="Kautmanova I."/>
            <person name="Kiss B."/>
            <person name="Kocsube S."/>
            <person name="Kotiranta H."/>
            <person name="LaButti K.M."/>
            <person name="Lechner B.E."/>
            <person name="Liimatainen K."/>
            <person name="Lipzen A."/>
            <person name="Lukacs Z."/>
            <person name="Mihaltcheva S."/>
            <person name="Morgado L.N."/>
            <person name="Niskanen T."/>
            <person name="Noordeloos M.E."/>
            <person name="Ohm R.A."/>
            <person name="Ortiz-Santana B."/>
            <person name="Ovrebo C."/>
            <person name="Racz N."/>
            <person name="Riley R."/>
            <person name="Savchenko A."/>
            <person name="Shiryaev A."/>
            <person name="Soop K."/>
            <person name="Spirin V."/>
            <person name="Szebenyi C."/>
            <person name="Tomsovsky M."/>
            <person name="Tulloss R.E."/>
            <person name="Uehling J."/>
            <person name="Grigoriev I.V."/>
            <person name="Vagvolgyi C."/>
            <person name="Papp T."/>
            <person name="Martin F.M."/>
            <person name="Miettinen O."/>
            <person name="Hibbett D.S."/>
            <person name="Nagy L.G."/>
        </authorList>
    </citation>
    <scope>NUCLEOTIDE SEQUENCE [LARGE SCALE GENOMIC DNA]</scope>
    <source>
        <strain evidence="3 4">CBS 962.96</strain>
    </source>
</reference>
<gene>
    <name evidence="3" type="ORF">K435DRAFT_775824</name>
</gene>
<evidence type="ECO:0000256" key="1">
    <source>
        <dbReference type="SAM" id="MobiDB-lite"/>
    </source>
</evidence>
<evidence type="ECO:0000256" key="2">
    <source>
        <dbReference type="SAM" id="Phobius"/>
    </source>
</evidence>
<feature type="compositionally biased region" description="Polar residues" evidence="1">
    <location>
        <begin position="157"/>
        <end position="185"/>
    </location>
</feature>
<feature type="transmembrane region" description="Helical" evidence="2">
    <location>
        <begin position="97"/>
        <end position="122"/>
    </location>
</feature>
<evidence type="ECO:0000313" key="4">
    <source>
        <dbReference type="Proteomes" id="UP000297245"/>
    </source>
</evidence>
<feature type="compositionally biased region" description="Basic and acidic residues" evidence="1">
    <location>
        <begin position="141"/>
        <end position="150"/>
    </location>
</feature>
<dbReference type="EMBL" id="ML179081">
    <property type="protein sequence ID" value="THV02096.1"/>
    <property type="molecule type" value="Genomic_DNA"/>
</dbReference>
<dbReference type="Proteomes" id="UP000297245">
    <property type="component" value="Unassembled WGS sequence"/>
</dbReference>
<dbReference type="AlphaFoldDB" id="A0A4V4HHB6"/>
<keyword evidence="2" id="KW-0812">Transmembrane</keyword>
<name>A0A4V4HHB6_DENBC</name>
<feature type="compositionally biased region" description="Polar residues" evidence="1">
    <location>
        <begin position="206"/>
        <end position="232"/>
    </location>
</feature>
<feature type="non-terminal residue" evidence="3">
    <location>
        <position position="258"/>
    </location>
</feature>
<proteinExistence type="predicted"/>
<sequence length="258" mass="28942">MNFKVDDKSTQRTFTFNPRFTDSNLPGMPNFVYFSDDALPSGSHNLTVEVTHVEGNITATIDYLTYKPSFDLLADKPVFSSQTSSPDLPSSKHSVNAGVIAGAVIGSLVLVALIAGFGFWWLRRRKRMSARRRFSVFSERPATDPDDPKAEMYVTDPFTSTAPSNGSFETNPASAHTLASHQNPYSGKRAELQRERDELARNMDNLQSQYNTTPYPSDSITDPSERAPQSSNRDLEAEMREMRAKMDMLTNEMSRYMV</sequence>